<keyword evidence="8" id="KW-1185">Reference proteome</keyword>
<feature type="domain" description="Peptidoglycan recognition protein family" evidence="6">
    <location>
        <begin position="29"/>
        <end position="167"/>
    </location>
</feature>
<dbReference type="SMART" id="SM00701">
    <property type="entry name" value="PGRP"/>
    <property type="match status" value="1"/>
</dbReference>
<dbReference type="STRING" id="1661398.A0A482VH25"/>
<comment type="caution">
    <text evidence="7">The sequence shown here is derived from an EMBL/GenBank/DDBJ whole genome shotgun (WGS) entry which is preliminary data.</text>
</comment>
<organism evidence="7 8">
    <name type="scientific">Asbolus verrucosus</name>
    <name type="common">Desert ironclad beetle</name>
    <dbReference type="NCBI Taxonomy" id="1661398"/>
    <lineage>
        <taxon>Eukaryota</taxon>
        <taxon>Metazoa</taxon>
        <taxon>Ecdysozoa</taxon>
        <taxon>Arthropoda</taxon>
        <taxon>Hexapoda</taxon>
        <taxon>Insecta</taxon>
        <taxon>Pterygota</taxon>
        <taxon>Neoptera</taxon>
        <taxon>Endopterygota</taxon>
        <taxon>Coleoptera</taxon>
        <taxon>Polyphaga</taxon>
        <taxon>Cucujiformia</taxon>
        <taxon>Tenebrionidae</taxon>
        <taxon>Pimeliinae</taxon>
        <taxon>Asbolus</taxon>
    </lineage>
</organism>
<dbReference type="EMBL" id="QDEB01102433">
    <property type="protein sequence ID" value="RZC31797.1"/>
    <property type="molecule type" value="Genomic_DNA"/>
</dbReference>
<accession>A0A482VH25</accession>
<evidence type="ECO:0000256" key="4">
    <source>
        <dbReference type="ARBA" id="ARBA00057187"/>
    </source>
</evidence>
<dbReference type="InterPro" id="IPR002502">
    <property type="entry name" value="Amidase_domain"/>
</dbReference>
<dbReference type="GO" id="GO:0008270">
    <property type="term" value="F:zinc ion binding"/>
    <property type="evidence" value="ECO:0007669"/>
    <property type="project" value="InterPro"/>
</dbReference>
<gene>
    <name evidence="7" type="ORF">BDFB_012393</name>
</gene>
<evidence type="ECO:0000256" key="3">
    <source>
        <dbReference type="ARBA" id="ARBA00022859"/>
    </source>
</evidence>
<dbReference type="GO" id="GO:0045087">
    <property type="term" value="P:innate immune response"/>
    <property type="evidence" value="ECO:0007669"/>
    <property type="project" value="UniProtKB-KW"/>
</dbReference>
<dbReference type="InterPro" id="IPR015510">
    <property type="entry name" value="PGRP"/>
</dbReference>
<dbReference type="Pfam" id="PF01510">
    <property type="entry name" value="Amidase_2"/>
    <property type="match status" value="1"/>
</dbReference>
<protein>
    <submittedName>
        <fullName evidence="7">Amidase 2 domain containing protein</fullName>
    </submittedName>
</protein>
<dbReference type="InterPro" id="IPR006619">
    <property type="entry name" value="PGRP_domain_met/bac"/>
</dbReference>
<evidence type="ECO:0000313" key="7">
    <source>
        <dbReference type="EMBL" id="RZC31797.1"/>
    </source>
</evidence>
<dbReference type="GO" id="GO:0008745">
    <property type="term" value="F:N-acetylmuramoyl-L-alanine amidase activity"/>
    <property type="evidence" value="ECO:0007669"/>
    <property type="project" value="InterPro"/>
</dbReference>
<reference evidence="7 8" key="1">
    <citation type="submission" date="2017-03" db="EMBL/GenBank/DDBJ databases">
        <title>Genome of the blue death feigning beetle - Asbolus verrucosus.</title>
        <authorList>
            <person name="Rider S.D."/>
        </authorList>
    </citation>
    <scope>NUCLEOTIDE SEQUENCE [LARGE SCALE GENOMIC DNA]</scope>
    <source>
        <strain evidence="7">Butters</strain>
        <tissue evidence="7">Head and leg muscle</tissue>
    </source>
</reference>
<evidence type="ECO:0000256" key="1">
    <source>
        <dbReference type="ARBA" id="ARBA00007553"/>
    </source>
</evidence>
<keyword evidence="2" id="KW-0399">Innate immunity</keyword>
<dbReference type="OrthoDB" id="10001926at2759"/>
<evidence type="ECO:0000256" key="2">
    <source>
        <dbReference type="ARBA" id="ARBA00022588"/>
    </source>
</evidence>
<name>A0A482VH25_ASBVE</name>
<comment type="similarity">
    <text evidence="1">Belongs to the N-acetylmuramoyl-L-alanine amidase 2 family.</text>
</comment>
<proteinExistence type="inferred from homology"/>
<dbReference type="InterPro" id="IPR036505">
    <property type="entry name" value="Amidase/PGRP_sf"/>
</dbReference>
<evidence type="ECO:0000259" key="5">
    <source>
        <dbReference type="SMART" id="SM00644"/>
    </source>
</evidence>
<keyword evidence="3" id="KW-0391">Immunity</keyword>
<dbReference type="FunFam" id="3.40.80.10:FF:000001">
    <property type="entry name" value="Peptidoglycan recognition protein 1"/>
    <property type="match status" value="1"/>
</dbReference>
<dbReference type="SMART" id="SM00644">
    <property type="entry name" value="Ami_2"/>
    <property type="match status" value="1"/>
</dbReference>
<dbReference type="Gene3D" id="3.40.80.10">
    <property type="entry name" value="Peptidoglycan recognition protein-like"/>
    <property type="match status" value="1"/>
</dbReference>
<feature type="domain" description="N-acetylmuramoyl-L-alanine amidase" evidence="5">
    <location>
        <begin position="41"/>
        <end position="173"/>
    </location>
</feature>
<dbReference type="PANTHER" id="PTHR11022">
    <property type="entry name" value="PEPTIDOGLYCAN RECOGNITION PROTEIN"/>
    <property type="match status" value="1"/>
</dbReference>
<dbReference type="PANTHER" id="PTHR11022:SF74">
    <property type="entry name" value="PEPTIDOGLYCAN-RECOGNITION PROTEIN SA"/>
    <property type="match status" value="1"/>
</dbReference>
<evidence type="ECO:0000259" key="6">
    <source>
        <dbReference type="SMART" id="SM00701"/>
    </source>
</evidence>
<dbReference type="SUPFAM" id="SSF55846">
    <property type="entry name" value="N-acetylmuramoyl-L-alanine amidase-like"/>
    <property type="match status" value="1"/>
</dbReference>
<comment type="function">
    <text evidence="4">Peptidoglycan-recognition protein probably involved in innate immunity by binding to peptidoglycans (PGN) of bacteria and activating the prophenoloxidase (proPO) cascade immune response. Binds to 1,3-beta-D-glucan and PGN.</text>
</comment>
<dbReference type="GO" id="GO:0009253">
    <property type="term" value="P:peptidoglycan catabolic process"/>
    <property type="evidence" value="ECO:0007669"/>
    <property type="project" value="InterPro"/>
</dbReference>
<dbReference type="CDD" id="cd06583">
    <property type="entry name" value="PGRP"/>
    <property type="match status" value="1"/>
</dbReference>
<dbReference type="Proteomes" id="UP000292052">
    <property type="component" value="Unassembled WGS sequence"/>
</dbReference>
<sequence>MSNQFTVAQEKTFILPYYNDNQITLGEGHEIIQRLEWGGQPPLKRKKLLHHPVELVITAHTVTDFCTTIAECSTIVAAIQNYHFTLKKSDITYNFLIGGDGNVYVGRGWDVVNPFRNQSIVISFIGNYLSDQLKEDMIDAAQMLLLQGVEFGKLAENYTIVCHNQTKATLSPGTNVYKIVKTWPHYSPDKIH</sequence>
<evidence type="ECO:0000313" key="8">
    <source>
        <dbReference type="Proteomes" id="UP000292052"/>
    </source>
</evidence>
<dbReference type="AlphaFoldDB" id="A0A482VH25"/>